<evidence type="ECO:0000256" key="8">
    <source>
        <dbReference type="ARBA" id="ARBA00023224"/>
    </source>
</evidence>
<keyword evidence="4 10" id="KW-1133">Transmembrane helix</keyword>
<dbReference type="Pfam" id="PF00001">
    <property type="entry name" value="7tm_1"/>
    <property type="match status" value="1"/>
</dbReference>
<dbReference type="Gene3D" id="1.20.1070.10">
    <property type="entry name" value="Rhodopsin 7-helix transmembrane proteins"/>
    <property type="match status" value="1"/>
</dbReference>
<dbReference type="GO" id="GO:0004930">
    <property type="term" value="F:G protein-coupled receptor activity"/>
    <property type="evidence" value="ECO:0007669"/>
    <property type="project" value="UniProtKB-KW"/>
</dbReference>
<evidence type="ECO:0000256" key="10">
    <source>
        <dbReference type="SAM" id="Phobius"/>
    </source>
</evidence>
<proteinExistence type="inferred from homology"/>
<keyword evidence="12" id="KW-1185">Reference proteome</keyword>
<dbReference type="OrthoDB" id="10044919at2759"/>
<organism evidence="12 13">
    <name type="scientific">Actinia tenebrosa</name>
    <name type="common">Australian red waratah sea anemone</name>
    <dbReference type="NCBI Taxonomy" id="6105"/>
    <lineage>
        <taxon>Eukaryota</taxon>
        <taxon>Metazoa</taxon>
        <taxon>Cnidaria</taxon>
        <taxon>Anthozoa</taxon>
        <taxon>Hexacorallia</taxon>
        <taxon>Actiniaria</taxon>
        <taxon>Actiniidae</taxon>
        <taxon>Actinia</taxon>
    </lineage>
</organism>
<evidence type="ECO:0000313" key="12">
    <source>
        <dbReference type="Proteomes" id="UP000515163"/>
    </source>
</evidence>
<evidence type="ECO:0000256" key="7">
    <source>
        <dbReference type="ARBA" id="ARBA00023170"/>
    </source>
</evidence>
<evidence type="ECO:0000256" key="2">
    <source>
        <dbReference type="ARBA" id="ARBA00022475"/>
    </source>
</evidence>
<evidence type="ECO:0000256" key="4">
    <source>
        <dbReference type="ARBA" id="ARBA00022989"/>
    </source>
</evidence>
<feature type="transmembrane region" description="Helical" evidence="10">
    <location>
        <begin position="89"/>
        <end position="111"/>
    </location>
</feature>
<dbReference type="CDD" id="cd00637">
    <property type="entry name" value="7tm_classA_rhodopsin-like"/>
    <property type="match status" value="1"/>
</dbReference>
<feature type="transmembrane region" description="Helical" evidence="10">
    <location>
        <begin position="131"/>
        <end position="151"/>
    </location>
</feature>
<dbReference type="SUPFAM" id="SSF81321">
    <property type="entry name" value="Family A G protein-coupled receptor-like"/>
    <property type="match status" value="1"/>
</dbReference>
<dbReference type="PANTHER" id="PTHR22752">
    <property type="entry name" value="G PROTEIN-COUPLED RECEPTOR"/>
    <property type="match status" value="1"/>
</dbReference>
<keyword evidence="3 9" id="KW-0812">Transmembrane</keyword>
<comment type="similarity">
    <text evidence="9">Belongs to the G-protein coupled receptor 1 family.</text>
</comment>
<feature type="transmembrane region" description="Helical" evidence="10">
    <location>
        <begin position="262"/>
        <end position="285"/>
    </location>
</feature>
<accession>A0A6P8IHY6</accession>
<dbReference type="InterPro" id="IPR017452">
    <property type="entry name" value="GPCR_Rhodpsn_7TM"/>
</dbReference>
<keyword evidence="5 9" id="KW-0297">G-protein coupled receptor</keyword>
<dbReference type="AlphaFoldDB" id="A0A6P8IHY6"/>
<evidence type="ECO:0000256" key="5">
    <source>
        <dbReference type="ARBA" id="ARBA00023040"/>
    </source>
</evidence>
<gene>
    <name evidence="13" type="primary">LOC116301486</name>
</gene>
<dbReference type="GeneID" id="116301486"/>
<keyword evidence="2" id="KW-1003">Cell membrane</keyword>
<name>A0A6P8IHY6_ACTTE</name>
<feature type="domain" description="G-protein coupled receptors family 1 profile" evidence="11">
    <location>
        <begin position="28"/>
        <end position="282"/>
    </location>
</feature>
<dbReference type="SMART" id="SM01381">
    <property type="entry name" value="7TM_GPCR_Srsx"/>
    <property type="match status" value="1"/>
</dbReference>
<evidence type="ECO:0000256" key="9">
    <source>
        <dbReference type="RuleBase" id="RU000688"/>
    </source>
</evidence>
<dbReference type="InParanoid" id="A0A6P8IHY6"/>
<dbReference type="PROSITE" id="PS50262">
    <property type="entry name" value="G_PROTEIN_RECEP_F1_2"/>
    <property type="match status" value="1"/>
</dbReference>
<evidence type="ECO:0000256" key="6">
    <source>
        <dbReference type="ARBA" id="ARBA00023136"/>
    </source>
</evidence>
<comment type="subcellular location">
    <subcellularLocation>
        <location evidence="1">Cell membrane</location>
        <topology evidence="1">Multi-pass membrane protein</topology>
    </subcellularLocation>
</comment>
<keyword evidence="8 9" id="KW-0807">Transducer</keyword>
<dbReference type="GO" id="GO:0005886">
    <property type="term" value="C:plasma membrane"/>
    <property type="evidence" value="ECO:0007669"/>
    <property type="project" value="UniProtKB-SubCell"/>
</dbReference>
<keyword evidence="7 9" id="KW-0675">Receptor</keyword>
<evidence type="ECO:0000313" key="13">
    <source>
        <dbReference type="RefSeq" id="XP_031566417.1"/>
    </source>
</evidence>
<dbReference type="PRINTS" id="PR00237">
    <property type="entry name" value="GPCRRHODOPSN"/>
</dbReference>
<feature type="transmembrane region" description="Helical" evidence="10">
    <location>
        <begin position="171"/>
        <end position="196"/>
    </location>
</feature>
<sequence>MQDIMHSSIGLYIAVGFALLVVFTGVVFNIFIVFIIFKTPRMKGENHVLIANLAIADLLQSCNMIFMILTLFNGGRWMLNHIACQINAFLIMEFLLAAMFTISSISVNRYAKIVKPRWYSRLFNDNTISKIILLIWTLPLVLAIPPLLGWSKYEFDTGKCICFFKAGHVGSYGLTVGVVTIGINVPIIMYCYFWVFKVVGVHSDRMEKIRTRRYSEHSSNIEEIRITRTLLVVIATFLLCFLPGTLVVVIRVSVPGAFIPDWAELMCALLAFANQAIDPVIYGFFNSQYRRAITQLWTRRLARQGQTNVSAAEAHVQNSVTIHGRYSVGGALLVLFIATENELLRHNATMKGTPVPGVAMPVMGVKRRRTSASELKEALNEESDS</sequence>
<keyword evidence="6 10" id="KW-0472">Membrane</keyword>
<evidence type="ECO:0000259" key="11">
    <source>
        <dbReference type="PROSITE" id="PS50262"/>
    </source>
</evidence>
<feature type="transmembrane region" description="Helical" evidence="10">
    <location>
        <begin position="49"/>
        <end position="69"/>
    </location>
</feature>
<feature type="transmembrane region" description="Helical" evidence="10">
    <location>
        <begin position="12"/>
        <end position="37"/>
    </location>
</feature>
<dbReference type="RefSeq" id="XP_031566417.1">
    <property type="nucleotide sequence ID" value="XM_031710557.1"/>
</dbReference>
<evidence type="ECO:0000256" key="3">
    <source>
        <dbReference type="ARBA" id="ARBA00022692"/>
    </source>
</evidence>
<protein>
    <submittedName>
        <fullName evidence="13">Melatonin receptor type 1A-like</fullName>
    </submittedName>
</protein>
<dbReference type="Proteomes" id="UP000515163">
    <property type="component" value="Unplaced"/>
</dbReference>
<reference evidence="13" key="1">
    <citation type="submission" date="2025-08" db="UniProtKB">
        <authorList>
            <consortium name="RefSeq"/>
        </authorList>
    </citation>
    <scope>IDENTIFICATION</scope>
    <source>
        <tissue evidence="13">Tentacle</tissue>
    </source>
</reference>
<dbReference type="InterPro" id="IPR000276">
    <property type="entry name" value="GPCR_Rhodpsn"/>
</dbReference>
<dbReference type="PROSITE" id="PS00237">
    <property type="entry name" value="G_PROTEIN_RECEP_F1_1"/>
    <property type="match status" value="1"/>
</dbReference>
<feature type="transmembrane region" description="Helical" evidence="10">
    <location>
        <begin position="230"/>
        <end position="250"/>
    </location>
</feature>
<dbReference type="KEGG" id="aten:116301486"/>
<evidence type="ECO:0000256" key="1">
    <source>
        <dbReference type="ARBA" id="ARBA00004651"/>
    </source>
</evidence>